<feature type="transmembrane region" description="Helical" evidence="1">
    <location>
        <begin position="18"/>
        <end position="40"/>
    </location>
</feature>
<keyword evidence="1" id="KW-0812">Transmembrane</keyword>
<evidence type="ECO:0000313" key="2">
    <source>
        <dbReference type="EMBL" id="ANH76655.1"/>
    </source>
</evidence>
<proteinExistence type="predicted"/>
<evidence type="ECO:0000313" key="3">
    <source>
        <dbReference type="Proteomes" id="UP000077927"/>
    </source>
</evidence>
<dbReference type="EMBL" id="CP012606">
    <property type="protein sequence ID" value="ANH76655.1"/>
    <property type="molecule type" value="Genomic_DNA"/>
</dbReference>
<evidence type="ECO:0000256" key="1">
    <source>
        <dbReference type="SAM" id="Phobius"/>
    </source>
</evidence>
<protein>
    <submittedName>
        <fullName evidence="2">Uncharacterized protein</fullName>
    </submittedName>
</protein>
<name>A0AAC9FV37_9RALS</name>
<keyword evidence="1" id="KW-1133">Transmembrane helix</keyword>
<sequence>MLAEVVASRLIHVELPRLFVPVFLFCQCIGCAAVMGKRLVHARSPVKRYRR</sequence>
<dbReference type="AlphaFoldDB" id="A0AAC9FV37"/>
<reference evidence="2 3" key="1">
    <citation type="submission" date="2015-09" db="EMBL/GenBank/DDBJ databases">
        <authorList>
            <person name="Xu Y."/>
            <person name="Nagy A."/>
            <person name="Liu N.T."/>
            <person name="Nou X."/>
        </authorList>
    </citation>
    <scope>NUCLEOTIDE SEQUENCE [LARGE SCALE GENOMIC DNA]</scope>
    <source>
        <strain evidence="2 3">FC1138</strain>
    </source>
</reference>
<dbReference type="KEGG" id="rin:ACS15_5644"/>
<organism evidence="2 3">
    <name type="scientific">Ralstonia insidiosa</name>
    <dbReference type="NCBI Taxonomy" id="190721"/>
    <lineage>
        <taxon>Bacteria</taxon>
        <taxon>Pseudomonadati</taxon>
        <taxon>Pseudomonadota</taxon>
        <taxon>Betaproteobacteria</taxon>
        <taxon>Burkholderiales</taxon>
        <taxon>Burkholderiaceae</taxon>
        <taxon>Ralstonia</taxon>
    </lineage>
</organism>
<keyword evidence="1" id="KW-0472">Membrane</keyword>
<gene>
    <name evidence="2" type="ORF">ACS15_5644</name>
</gene>
<dbReference type="Proteomes" id="UP000077927">
    <property type="component" value="Chromosome 2"/>
</dbReference>
<accession>A0AAC9FV37</accession>